<dbReference type="InterPro" id="IPR020097">
    <property type="entry name" value="PsdUridine_synth_TruA_a/b_dom"/>
</dbReference>
<dbReference type="PIRSF" id="PIRSF001430">
    <property type="entry name" value="tRNA_psdUrid_synth"/>
    <property type="match status" value="1"/>
</dbReference>
<evidence type="ECO:0000256" key="5">
    <source>
        <dbReference type="PIRSR" id="PIRSR001430-1"/>
    </source>
</evidence>
<reference evidence="9" key="1">
    <citation type="submission" date="2020-10" db="EMBL/GenBank/DDBJ databases">
        <title>Microbiome of the Black Sea water column analyzed by genome centric metagenomics.</title>
        <authorList>
            <person name="Cabello-Yeves P.J."/>
            <person name="Callieri C."/>
            <person name="Picazo A."/>
            <person name="Mehrshad M."/>
            <person name="Haro-Moreno J.M."/>
            <person name="Roda-Garcia J."/>
            <person name="Dzembekova N."/>
            <person name="Slabakova V."/>
            <person name="Slabakova N."/>
            <person name="Moncheva S."/>
            <person name="Rodriguez-Valera F."/>
        </authorList>
    </citation>
    <scope>NUCLEOTIDE SEQUENCE</scope>
    <source>
        <strain evidence="9">BS307-5m-G50</strain>
    </source>
</reference>
<evidence type="ECO:0000313" key="9">
    <source>
        <dbReference type="EMBL" id="MBL6818128.1"/>
    </source>
</evidence>
<comment type="caution">
    <text evidence="4">Lacks conserved residue(s) required for the propagation of feature annotation.</text>
</comment>
<dbReference type="GO" id="GO:0003723">
    <property type="term" value="F:RNA binding"/>
    <property type="evidence" value="ECO:0007669"/>
    <property type="project" value="InterPro"/>
</dbReference>
<comment type="catalytic activity">
    <reaction evidence="4 7">
        <text>uridine(38/39/40) in tRNA = pseudouridine(38/39/40) in tRNA</text>
        <dbReference type="Rhea" id="RHEA:22376"/>
        <dbReference type="Rhea" id="RHEA-COMP:10085"/>
        <dbReference type="Rhea" id="RHEA-COMP:10087"/>
        <dbReference type="ChEBI" id="CHEBI:65314"/>
        <dbReference type="ChEBI" id="CHEBI:65315"/>
        <dbReference type="EC" id="5.4.99.12"/>
    </reaction>
</comment>
<dbReference type="Pfam" id="PF01416">
    <property type="entry name" value="PseudoU_synth_1"/>
    <property type="match status" value="2"/>
</dbReference>
<feature type="domain" description="Pseudouridine synthase I TruA alpha/beta" evidence="8">
    <location>
        <begin position="144"/>
        <end position="243"/>
    </location>
</feature>
<dbReference type="InterPro" id="IPR020103">
    <property type="entry name" value="PsdUridine_synth_cat_dom_sf"/>
</dbReference>
<evidence type="ECO:0000256" key="6">
    <source>
        <dbReference type="PIRSR" id="PIRSR001430-2"/>
    </source>
</evidence>
<dbReference type="FunFam" id="3.30.70.580:FF:000001">
    <property type="entry name" value="tRNA pseudouridine synthase A"/>
    <property type="match status" value="1"/>
</dbReference>
<keyword evidence="3 4" id="KW-0413">Isomerase</keyword>
<feature type="binding site" evidence="4 6">
    <location>
        <position position="109"/>
    </location>
    <ligand>
        <name>substrate</name>
    </ligand>
</feature>
<dbReference type="HAMAP" id="MF_00171">
    <property type="entry name" value="TruA"/>
    <property type="match status" value="1"/>
</dbReference>
<dbReference type="CDD" id="cd02570">
    <property type="entry name" value="PseudoU_synth_EcTruA"/>
    <property type="match status" value="1"/>
</dbReference>
<proteinExistence type="inferred from homology"/>
<evidence type="ECO:0000256" key="3">
    <source>
        <dbReference type="ARBA" id="ARBA00023235"/>
    </source>
</evidence>
<feature type="domain" description="Pseudouridine synthase I TruA alpha/beta" evidence="8">
    <location>
        <begin position="8"/>
        <end position="102"/>
    </location>
</feature>
<dbReference type="InterPro" id="IPR020095">
    <property type="entry name" value="PsdUridine_synth_TruA_C"/>
</dbReference>
<gene>
    <name evidence="4 9" type="primary">truA</name>
    <name evidence="9" type="ORF">ISQ64_01835</name>
</gene>
<comment type="function">
    <text evidence="4">Formation of pseudouridine at positions 38, 39 and 40 in the anticodon stem and loop of transfer RNAs.</text>
</comment>
<dbReference type="GO" id="GO:0031119">
    <property type="term" value="P:tRNA pseudouridine synthesis"/>
    <property type="evidence" value="ECO:0007669"/>
    <property type="project" value="UniProtKB-UniRule"/>
</dbReference>
<sequence>MRLAFTTEYDGSAFSGFQRQKNADSVQKNIEEALEKITQEKISINYAGRTDAGVHALSQVFDFSTSIKRDDKNWIDGINSNLTELIAVTSITEVPDDFHSRFSALERSYTYVVYNSRSKPLFFGNSVHWDNNLIDINILKEQSKMFLGTHDFSSFRSSSCNSKNPVKNIKNIDIEIYENFIFITIKANAFLHNMVRIMVGTLLDIAKGEIYSSIEEILSKQDRTYAGRTASAKGLFFLGPRYDLKFNIPSPIEHLMNRFKL</sequence>
<keyword evidence="2 4" id="KW-0819">tRNA processing</keyword>
<dbReference type="NCBIfam" id="TIGR00071">
    <property type="entry name" value="hisT_truA"/>
    <property type="match status" value="1"/>
</dbReference>
<evidence type="ECO:0000259" key="8">
    <source>
        <dbReference type="Pfam" id="PF01416"/>
    </source>
</evidence>
<dbReference type="GO" id="GO:0160147">
    <property type="term" value="F:tRNA pseudouridine(38-40) synthase activity"/>
    <property type="evidence" value="ECO:0007669"/>
    <property type="project" value="UniProtKB-EC"/>
</dbReference>
<dbReference type="PANTHER" id="PTHR11142">
    <property type="entry name" value="PSEUDOURIDYLATE SYNTHASE"/>
    <property type="match status" value="1"/>
</dbReference>
<evidence type="ECO:0000256" key="2">
    <source>
        <dbReference type="ARBA" id="ARBA00022694"/>
    </source>
</evidence>
<dbReference type="InterPro" id="IPR020094">
    <property type="entry name" value="TruA/RsuA/RluB/E/F_N"/>
</dbReference>
<dbReference type="AlphaFoldDB" id="A0A937I8H5"/>
<name>A0A937I8H5_9GAMM</name>
<evidence type="ECO:0000256" key="4">
    <source>
        <dbReference type="HAMAP-Rule" id="MF_00171"/>
    </source>
</evidence>
<dbReference type="EC" id="5.4.99.12" evidence="4"/>
<dbReference type="SUPFAM" id="SSF55120">
    <property type="entry name" value="Pseudouridine synthase"/>
    <property type="match status" value="1"/>
</dbReference>
<comment type="similarity">
    <text evidence="1 4 7">Belongs to the tRNA pseudouridine synthase TruA family.</text>
</comment>
<dbReference type="Proteomes" id="UP000711391">
    <property type="component" value="Unassembled WGS sequence"/>
</dbReference>
<dbReference type="PANTHER" id="PTHR11142:SF0">
    <property type="entry name" value="TRNA PSEUDOURIDINE SYNTHASE-LIKE 1"/>
    <property type="match status" value="1"/>
</dbReference>
<evidence type="ECO:0000256" key="1">
    <source>
        <dbReference type="ARBA" id="ARBA00009375"/>
    </source>
</evidence>
<evidence type="ECO:0000313" key="10">
    <source>
        <dbReference type="Proteomes" id="UP000711391"/>
    </source>
</evidence>
<evidence type="ECO:0000256" key="7">
    <source>
        <dbReference type="RuleBase" id="RU003792"/>
    </source>
</evidence>
<accession>A0A937I8H5</accession>
<organism evidence="9 10">
    <name type="scientific">SAR86 cluster bacterium</name>
    <dbReference type="NCBI Taxonomy" id="2030880"/>
    <lineage>
        <taxon>Bacteria</taxon>
        <taxon>Pseudomonadati</taxon>
        <taxon>Pseudomonadota</taxon>
        <taxon>Gammaproteobacteria</taxon>
        <taxon>SAR86 cluster</taxon>
    </lineage>
</organism>
<comment type="caution">
    <text evidence="9">The sequence shown here is derived from an EMBL/GenBank/DDBJ whole genome shotgun (WGS) entry which is preliminary data.</text>
</comment>
<feature type="active site" description="Nucleophile" evidence="4 5">
    <location>
        <position position="51"/>
    </location>
</feature>
<comment type="subunit">
    <text evidence="4">Homodimer.</text>
</comment>
<dbReference type="Gene3D" id="3.30.70.660">
    <property type="entry name" value="Pseudouridine synthase I, catalytic domain, C-terminal subdomain"/>
    <property type="match status" value="1"/>
</dbReference>
<dbReference type="Gene3D" id="3.30.70.580">
    <property type="entry name" value="Pseudouridine synthase I, catalytic domain, N-terminal subdomain"/>
    <property type="match status" value="1"/>
</dbReference>
<protein>
    <recommendedName>
        <fullName evidence="4">tRNA pseudouridine synthase A</fullName>
        <ecNumber evidence="4">5.4.99.12</ecNumber>
    </recommendedName>
    <alternativeName>
        <fullName evidence="4">tRNA pseudouridine(38-40) synthase</fullName>
    </alternativeName>
    <alternativeName>
        <fullName evidence="4">tRNA pseudouridylate synthase I</fullName>
    </alternativeName>
    <alternativeName>
        <fullName evidence="4">tRNA-uridine isomerase I</fullName>
    </alternativeName>
</protein>
<dbReference type="InterPro" id="IPR001406">
    <property type="entry name" value="PsdUridine_synth_TruA"/>
</dbReference>
<dbReference type="EMBL" id="JADHQD010000007">
    <property type="protein sequence ID" value="MBL6818128.1"/>
    <property type="molecule type" value="Genomic_DNA"/>
</dbReference>